<protein>
    <submittedName>
        <fullName evidence="1">Uncharacterized protein</fullName>
    </submittedName>
</protein>
<name>A0A6I4VND8_9BACL</name>
<dbReference type="AlphaFoldDB" id="A0A6I4VND8"/>
<dbReference type="Proteomes" id="UP000430692">
    <property type="component" value="Unassembled WGS sequence"/>
</dbReference>
<dbReference type="EMBL" id="WUUL01000003">
    <property type="protein sequence ID" value="MXQ53149.1"/>
    <property type="molecule type" value="Genomic_DNA"/>
</dbReference>
<evidence type="ECO:0000313" key="1">
    <source>
        <dbReference type="EMBL" id="MXQ53149.1"/>
    </source>
</evidence>
<proteinExistence type="predicted"/>
<evidence type="ECO:0000313" key="2">
    <source>
        <dbReference type="Proteomes" id="UP000430692"/>
    </source>
</evidence>
<accession>A0A6I4VND8</accession>
<dbReference type="RefSeq" id="WP_160800514.1">
    <property type="nucleotide sequence ID" value="NZ_WUUL01000003.1"/>
</dbReference>
<organism evidence="1 2">
    <name type="scientific">Shimazuella alba</name>
    <dbReference type="NCBI Taxonomy" id="2690964"/>
    <lineage>
        <taxon>Bacteria</taxon>
        <taxon>Bacillati</taxon>
        <taxon>Bacillota</taxon>
        <taxon>Bacilli</taxon>
        <taxon>Bacillales</taxon>
        <taxon>Thermoactinomycetaceae</taxon>
        <taxon>Shimazuella</taxon>
    </lineage>
</organism>
<comment type="caution">
    <text evidence="1">The sequence shown here is derived from an EMBL/GenBank/DDBJ whole genome shotgun (WGS) entry which is preliminary data.</text>
</comment>
<gene>
    <name evidence="1" type="ORF">GSM42_05255</name>
</gene>
<reference evidence="1 2" key="1">
    <citation type="submission" date="2019-12" db="EMBL/GenBank/DDBJ databases">
        <title>Whole-genome analyses of novel actinobacteria.</title>
        <authorList>
            <person name="Sahin N."/>
            <person name="Saygin H."/>
        </authorList>
    </citation>
    <scope>NUCLEOTIDE SEQUENCE [LARGE SCALE GENOMIC DNA]</scope>
    <source>
        <strain evidence="1 2">KC615</strain>
    </source>
</reference>
<sequence length="77" mass="8726">MSKEIETPAGMYIGFAAMRAMNEWPSNHEGAITAFLEDLGKHPKTKHLVDAARKKLSPLVNDRKALRQAMNDYENRL</sequence>
<keyword evidence="2" id="KW-1185">Reference proteome</keyword>